<feature type="transmembrane region" description="Helical" evidence="6">
    <location>
        <begin position="138"/>
        <end position="158"/>
    </location>
</feature>
<protein>
    <recommendedName>
        <fullName evidence="7">Major facilitator superfamily (MFS) profile domain-containing protein</fullName>
    </recommendedName>
</protein>
<sequence>MDTEKTGLEDEINTAPSFDESLTEPGKLLDVTVWRKIDMCLLPIVTTLFLLSFLDRTNIGNARVAGLLVDLDMSPRQYSIALTVTYVPYILTELPSNLLLKRIGPNVMLPTMLTLWGVVATCQGLVKSYRGLLACRFLLGLFEGGLLPGLVLYTSLFYPKNRLQIRVATFISCTSISGAFSGIMAYGIIRLHGQGGHAGWQWIFIIEGSISVFVGLISFFLIPRSPGHARFLNSKEKAYIQAVLRQDSEAEDETHFEWSQVGRAFLSPHILLVGLTAFCVGVVLFSQAYFTPTIVLALGYTAAKAQLMSVPPFSFAVVLAMIAAYIADRYRCRGIVSLVGSIFCIAGFALFLKSRNHHIQYASLFLSNAGVSILGPALSTWTANNTAPYVRRASGIAIWCLTTNSGGILATWLMGSLSPAPDFTLATKVLLSLSVLMAVFVIANVVWLTRTNAEKAERRRNIPRSEEAPGLGDTSAWFVYSL</sequence>
<feature type="transmembrane region" description="Helical" evidence="6">
    <location>
        <begin position="396"/>
        <end position="417"/>
    </location>
</feature>
<dbReference type="GO" id="GO:0016020">
    <property type="term" value="C:membrane"/>
    <property type="evidence" value="ECO:0007669"/>
    <property type="project" value="UniProtKB-SubCell"/>
</dbReference>
<evidence type="ECO:0000256" key="5">
    <source>
        <dbReference type="ARBA" id="ARBA00023136"/>
    </source>
</evidence>
<feature type="transmembrane region" description="Helical" evidence="6">
    <location>
        <begin position="270"/>
        <end position="290"/>
    </location>
</feature>
<dbReference type="AlphaFoldDB" id="A0AAD2GUW9"/>
<evidence type="ECO:0000256" key="2">
    <source>
        <dbReference type="ARBA" id="ARBA00022448"/>
    </source>
</evidence>
<dbReference type="Proteomes" id="UP001295794">
    <property type="component" value="Unassembled WGS sequence"/>
</dbReference>
<dbReference type="InterPro" id="IPR020846">
    <property type="entry name" value="MFS_dom"/>
</dbReference>
<feature type="transmembrane region" description="Helical" evidence="6">
    <location>
        <begin position="170"/>
        <end position="189"/>
    </location>
</feature>
<evidence type="ECO:0000313" key="9">
    <source>
        <dbReference type="Proteomes" id="UP001295794"/>
    </source>
</evidence>
<dbReference type="PROSITE" id="PS50850">
    <property type="entry name" value="MFS"/>
    <property type="match status" value="1"/>
</dbReference>
<dbReference type="SUPFAM" id="SSF103473">
    <property type="entry name" value="MFS general substrate transporter"/>
    <property type="match status" value="1"/>
</dbReference>
<evidence type="ECO:0000256" key="3">
    <source>
        <dbReference type="ARBA" id="ARBA00022692"/>
    </source>
</evidence>
<feature type="transmembrane region" description="Helical" evidence="6">
    <location>
        <begin position="334"/>
        <end position="352"/>
    </location>
</feature>
<feature type="transmembrane region" description="Helical" evidence="6">
    <location>
        <begin position="78"/>
        <end position="100"/>
    </location>
</feature>
<dbReference type="FunFam" id="1.20.1250.20:FF:000034">
    <property type="entry name" value="MFS general substrate transporter"/>
    <property type="match status" value="1"/>
</dbReference>
<accession>A0AAD2GUW9</accession>
<keyword evidence="2" id="KW-0813">Transport</keyword>
<reference evidence="8" key="1">
    <citation type="submission" date="2023-11" db="EMBL/GenBank/DDBJ databases">
        <authorList>
            <person name="De Vega J J."/>
            <person name="De Vega J J."/>
        </authorList>
    </citation>
    <scope>NUCLEOTIDE SEQUENCE</scope>
</reference>
<feature type="transmembrane region" description="Helical" evidence="6">
    <location>
        <begin position="310"/>
        <end position="327"/>
    </location>
</feature>
<proteinExistence type="predicted"/>
<keyword evidence="4 6" id="KW-1133">Transmembrane helix</keyword>
<evidence type="ECO:0000313" key="8">
    <source>
        <dbReference type="EMBL" id="CAK5263991.1"/>
    </source>
</evidence>
<dbReference type="InterPro" id="IPR036259">
    <property type="entry name" value="MFS_trans_sf"/>
</dbReference>
<dbReference type="PANTHER" id="PTHR43791">
    <property type="entry name" value="PERMEASE-RELATED"/>
    <property type="match status" value="1"/>
</dbReference>
<dbReference type="PANTHER" id="PTHR43791:SF85">
    <property type="entry name" value="TRANSPORTER, PUTATIVE (AFU_ORTHOLOGUE AFUA_6G00710)-RELATED"/>
    <property type="match status" value="1"/>
</dbReference>
<evidence type="ECO:0000256" key="1">
    <source>
        <dbReference type="ARBA" id="ARBA00004141"/>
    </source>
</evidence>
<keyword evidence="3 6" id="KW-0812">Transmembrane</keyword>
<keyword evidence="5 6" id="KW-0472">Membrane</keyword>
<dbReference type="GO" id="GO:0022857">
    <property type="term" value="F:transmembrane transporter activity"/>
    <property type="evidence" value="ECO:0007669"/>
    <property type="project" value="InterPro"/>
</dbReference>
<feature type="transmembrane region" description="Helical" evidence="6">
    <location>
        <begin position="201"/>
        <end position="222"/>
    </location>
</feature>
<evidence type="ECO:0000259" key="7">
    <source>
        <dbReference type="PROSITE" id="PS50850"/>
    </source>
</evidence>
<dbReference type="Gene3D" id="1.20.1250.20">
    <property type="entry name" value="MFS general substrate transporter like domains"/>
    <property type="match status" value="2"/>
</dbReference>
<feature type="transmembrane region" description="Helical" evidence="6">
    <location>
        <begin position="429"/>
        <end position="449"/>
    </location>
</feature>
<comment type="caution">
    <text evidence="8">The sequence shown here is derived from an EMBL/GenBank/DDBJ whole genome shotgun (WGS) entry which is preliminary data.</text>
</comment>
<evidence type="ECO:0000256" key="6">
    <source>
        <dbReference type="SAM" id="Phobius"/>
    </source>
</evidence>
<feature type="domain" description="Major facilitator superfamily (MFS) profile" evidence="7">
    <location>
        <begin position="41"/>
        <end position="452"/>
    </location>
</feature>
<dbReference type="Pfam" id="PF07690">
    <property type="entry name" value="MFS_1"/>
    <property type="match status" value="1"/>
</dbReference>
<evidence type="ECO:0000256" key="4">
    <source>
        <dbReference type="ARBA" id="ARBA00022989"/>
    </source>
</evidence>
<organism evidence="8 9">
    <name type="scientific">Mycena citricolor</name>
    <dbReference type="NCBI Taxonomy" id="2018698"/>
    <lineage>
        <taxon>Eukaryota</taxon>
        <taxon>Fungi</taxon>
        <taxon>Dikarya</taxon>
        <taxon>Basidiomycota</taxon>
        <taxon>Agaricomycotina</taxon>
        <taxon>Agaricomycetes</taxon>
        <taxon>Agaricomycetidae</taxon>
        <taxon>Agaricales</taxon>
        <taxon>Marasmiineae</taxon>
        <taxon>Mycenaceae</taxon>
        <taxon>Mycena</taxon>
    </lineage>
</organism>
<comment type="subcellular location">
    <subcellularLocation>
        <location evidence="1">Membrane</location>
        <topology evidence="1">Multi-pass membrane protein</topology>
    </subcellularLocation>
</comment>
<feature type="transmembrane region" description="Helical" evidence="6">
    <location>
        <begin position="107"/>
        <end position="126"/>
    </location>
</feature>
<feature type="transmembrane region" description="Helical" evidence="6">
    <location>
        <begin position="364"/>
        <end position="384"/>
    </location>
</feature>
<name>A0AAD2GUW9_9AGAR</name>
<dbReference type="EMBL" id="CAVNYO010000045">
    <property type="protein sequence ID" value="CAK5263991.1"/>
    <property type="molecule type" value="Genomic_DNA"/>
</dbReference>
<keyword evidence="9" id="KW-1185">Reference proteome</keyword>
<gene>
    <name evidence="8" type="ORF">MYCIT1_LOCUS3791</name>
</gene>
<dbReference type="InterPro" id="IPR011701">
    <property type="entry name" value="MFS"/>
</dbReference>